<evidence type="ECO:0000256" key="1">
    <source>
        <dbReference type="SAM" id="Phobius"/>
    </source>
</evidence>
<dbReference type="AlphaFoldDB" id="A0A811VBX2"/>
<dbReference type="EMBL" id="CAJHJT010000056">
    <property type="protein sequence ID" value="CAD7011723.1"/>
    <property type="molecule type" value="Genomic_DNA"/>
</dbReference>
<comment type="caution">
    <text evidence="2">The sequence shown here is derived from an EMBL/GenBank/DDBJ whole genome shotgun (WGS) entry which is preliminary data.</text>
</comment>
<protein>
    <submittedName>
        <fullName evidence="2">(Mediterranean fruit fly) hypothetical protein</fullName>
    </submittedName>
</protein>
<dbReference type="Proteomes" id="UP000606786">
    <property type="component" value="Unassembled WGS sequence"/>
</dbReference>
<reference evidence="2" key="1">
    <citation type="submission" date="2020-11" db="EMBL/GenBank/DDBJ databases">
        <authorList>
            <person name="Whitehead M."/>
        </authorList>
    </citation>
    <scope>NUCLEOTIDE SEQUENCE</scope>
    <source>
        <strain evidence="2">EGII</strain>
    </source>
</reference>
<organism evidence="2 3">
    <name type="scientific">Ceratitis capitata</name>
    <name type="common">Mediterranean fruit fly</name>
    <name type="synonym">Tephritis capitata</name>
    <dbReference type="NCBI Taxonomy" id="7213"/>
    <lineage>
        <taxon>Eukaryota</taxon>
        <taxon>Metazoa</taxon>
        <taxon>Ecdysozoa</taxon>
        <taxon>Arthropoda</taxon>
        <taxon>Hexapoda</taxon>
        <taxon>Insecta</taxon>
        <taxon>Pterygota</taxon>
        <taxon>Neoptera</taxon>
        <taxon>Endopterygota</taxon>
        <taxon>Diptera</taxon>
        <taxon>Brachycera</taxon>
        <taxon>Muscomorpha</taxon>
        <taxon>Tephritoidea</taxon>
        <taxon>Tephritidae</taxon>
        <taxon>Ceratitis</taxon>
        <taxon>Ceratitis</taxon>
    </lineage>
</organism>
<keyword evidence="1" id="KW-0472">Membrane</keyword>
<gene>
    <name evidence="2" type="ORF">CCAP1982_LOCUS19837</name>
</gene>
<proteinExistence type="predicted"/>
<sequence length="135" mass="15719">MDSVQANRVIMQICQKRFCALLITCFKCIYILTYIHIFTPSFAVCWKMCRVSKGDLHNMAAGVHPSTCRIVALCMYEYYVNLLVNVIQLQYFLPFVCFLQRKITKFLNKNSLLCFTKLSGEIIFCLRYSLFPPST</sequence>
<accession>A0A811VBX2</accession>
<keyword evidence="1" id="KW-0812">Transmembrane</keyword>
<keyword evidence="3" id="KW-1185">Reference proteome</keyword>
<feature type="transmembrane region" description="Helical" evidence="1">
    <location>
        <begin position="78"/>
        <end position="99"/>
    </location>
</feature>
<evidence type="ECO:0000313" key="2">
    <source>
        <dbReference type="EMBL" id="CAD7011723.1"/>
    </source>
</evidence>
<keyword evidence="1" id="KW-1133">Transmembrane helix</keyword>
<evidence type="ECO:0000313" key="3">
    <source>
        <dbReference type="Proteomes" id="UP000606786"/>
    </source>
</evidence>
<name>A0A811VBX2_CERCA</name>
<feature type="transmembrane region" description="Helical" evidence="1">
    <location>
        <begin position="18"/>
        <end position="38"/>
    </location>
</feature>